<evidence type="ECO:0000313" key="2">
    <source>
        <dbReference type="EMBL" id="CAG8485435.1"/>
    </source>
</evidence>
<protein>
    <submittedName>
        <fullName evidence="2">14461_t:CDS:1</fullName>
    </submittedName>
</protein>
<dbReference type="Proteomes" id="UP000789342">
    <property type="component" value="Unassembled WGS sequence"/>
</dbReference>
<feature type="compositionally biased region" description="Basic and acidic residues" evidence="1">
    <location>
        <begin position="56"/>
        <end position="77"/>
    </location>
</feature>
<keyword evidence="3" id="KW-1185">Reference proteome</keyword>
<comment type="caution">
    <text evidence="2">The sequence shown here is derived from an EMBL/GenBank/DDBJ whole genome shotgun (WGS) entry which is preliminary data.</text>
</comment>
<evidence type="ECO:0000313" key="3">
    <source>
        <dbReference type="Proteomes" id="UP000789342"/>
    </source>
</evidence>
<feature type="region of interest" description="Disordered" evidence="1">
    <location>
        <begin position="49"/>
        <end position="77"/>
    </location>
</feature>
<proteinExistence type="predicted"/>
<sequence>MDEIKEDMESTSDSTISTTKQLIETEDIKTTQSQINEKLKKIEEMIAHKSSMSKQVSEEHEYNNGLQKTKDQSCKAN</sequence>
<dbReference type="AlphaFoldDB" id="A0A9N8WI55"/>
<name>A0A9N8WI55_9GLOM</name>
<evidence type="ECO:0000256" key="1">
    <source>
        <dbReference type="SAM" id="MobiDB-lite"/>
    </source>
</evidence>
<dbReference type="EMBL" id="CAJVPV010001071">
    <property type="protein sequence ID" value="CAG8485435.1"/>
    <property type="molecule type" value="Genomic_DNA"/>
</dbReference>
<organism evidence="2 3">
    <name type="scientific">Acaulospora morrowiae</name>
    <dbReference type="NCBI Taxonomy" id="94023"/>
    <lineage>
        <taxon>Eukaryota</taxon>
        <taxon>Fungi</taxon>
        <taxon>Fungi incertae sedis</taxon>
        <taxon>Mucoromycota</taxon>
        <taxon>Glomeromycotina</taxon>
        <taxon>Glomeromycetes</taxon>
        <taxon>Diversisporales</taxon>
        <taxon>Acaulosporaceae</taxon>
        <taxon>Acaulospora</taxon>
    </lineage>
</organism>
<reference evidence="2" key="1">
    <citation type="submission" date="2021-06" db="EMBL/GenBank/DDBJ databases">
        <authorList>
            <person name="Kallberg Y."/>
            <person name="Tangrot J."/>
            <person name="Rosling A."/>
        </authorList>
    </citation>
    <scope>NUCLEOTIDE SEQUENCE</scope>
    <source>
        <strain evidence="2">CL551</strain>
    </source>
</reference>
<accession>A0A9N8WI55</accession>
<gene>
    <name evidence="2" type="ORF">AMORRO_LOCUS2516</name>
</gene>